<dbReference type="Gene3D" id="2.70.70.10">
    <property type="entry name" value="Glucose Permease (Domain IIA)"/>
    <property type="match status" value="1"/>
</dbReference>
<evidence type="ECO:0000313" key="2">
    <source>
        <dbReference type="EMBL" id="OGK23301.1"/>
    </source>
</evidence>
<dbReference type="InterPro" id="IPR050570">
    <property type="entry name" value="Cell_wall_metabolism_enzyme"/>
</dbReference>
<dbReference type="PANTHER" id="PTHR21666">
    <property type="entry name" value="PEPTIDASE-RELATED"/>
    <property type="match status" value="1"/>
</dbReference>
<sequence length="360" mass="39531">MIPRKSFFVELVEFTNFFITYIRSRLMGWGSRFEKIKDIIVAFLVVKRGKYSQSFLNTSFFLLISATLVGGPVVIENNPFISDYYSQNEAISQSVLATDISAISFQTTISEKPRDKTIDYEVKPGDTLASIAEKFDISVDTIKWANNLKNDTIKTSQTLKILPVSGVAHEVKSGESVYSIAKRYSVEAQNIVNFPFNEFEDLDTFALRVGQTVYVPDGAPPQIRPSGPRPGRIDIIAGQPGTGSFLWPTSGYISQYPVGYHLALDIANKSLPEVLASDTGTVAFSGCFGYGYGCHIIVDHGNGFQTLYGHMSRLDVSAGQGVGRGQSIGRVGSTGRSTGPHLHFEIRKNGILQNPLGYLK</sequence>
<dbReference type="InterPro" id="IPR016047">
    <property type="entry name" value="M23ase_b-sheet_dom"/>
</dbReference>
<dbReference type="InterPro" id="IPR018392">
    <property type="entry name" value="LysM"/>
</dbReference>
<comment type="caution">
    <text evidence="2">The sequence shown here is derived from an EMBL/GenBank/DDBJ whole genome shotgun (WGS) entry which is preliminary data.</text>
</comment>
<dbReference type="GO" id="GO:0004222">
    <property type="term" value="F:metalloendopeptidase activity"/>
    <property type="evidence" value="ECO:0007669"/>
    <property type="project" value="TreeGrafter"/>
</dbReference>
<feature type="domain" description="LysM" evidence="1">
    <location>
        <begin position="167"/>
        <end position="215"/>
    </location>
</feature>
<dbReference type="CDD" id="cd12797">
    <property type="entry name" value="M23_peptidase"/>
    <property type="match status" value="1"/>
</dbReference>
<feature type="domain" description="LysM" evidence="1">
    <location>
        <begin position="118"/>
        <end position="161"/>
    </location>
</feature>
<gene>
    <name evidence="2" type="ORF">A3C24_03855</name>
</gene>
<dbReference type="PROSITE" id="PS51782">
    <property type="entry name" value="LYSM"/>
    <property type="match status" value="2"/>
</dbReference>
<dbReference type="EMBL" id="MFZM01000022">
    <property type="protein sequence ID" value="OGK23301.1"/>
    <property type="molecule type" value="Genomic_DNA"/>
</dbReference>
<dbReference type="Pfam" id="PF01551">
    <property type="entry name" value="Peptidase_M23"/>
    <property type="match status" value="1"/>
</dbReference>
<dbReference type="InterPro" id="IPR036779">
    <property type="entry name" value="LysM_dom_sf"/>
</dbReference>
<dbReference type="CDD" id="cd00118">
    <property type="entry name" value="LysM"/>
    <property type="match status" value="2"/>
</dbReference>
<dbReference type="Proteomes" id="UP000177159">
    <property type="component" value="Unassembled WGS sequence"/>
</dbReference>
<dbReference type="PANTHER" id="PTHR21666:SF270">
    <property type="entry name" value="MUREIN HYDROLASE ACTIVATOR ENVC"/>
    <property type="match status" value="1"/>
</dbReference>
<proteinExistence type="predicted"/>
<evidence type="ECO:0000313" key="3">
    <source>
        <dbReference type="Proteomes" id="UP000177159"/>
    </source>
</evidence>
<reference evidence="2 3" key="1">
    <citation type="journal article" date="2016" name="Nat. Commun.">
        <title>Thousands of microbial genomes shed light on interconnected biogeochemical processes in an aquifer system.</title>
        <authorList>
            <person name="Anantharaman K."/>
            <person name="Brown C.T."/>
            <person name="Hug L.A."/>
            <person name="Sharon I."/>
            <person name="Castelle C.J."/>
            <person name="Probst A.J."/>
            <person name="Thomas B.C."/>
            <person name="Singh A."/>
            <person name="Wilkins M.J."/>
            <person name="Karaoz U."/>
            <person name="Brodie E.L."/>
            <person name="Williams K.H."/>
            <person name="Hubbard S.S."/>
            <person name="Banfield J.F."/>
        </authorList>
    </citation>
    <scope>NUCLEOTIDE SEQUENCE [LARGE SCALE GENOMIC DNA]</scope>
</reference>
<dbReference type="SMART" id="SM00257">
    <property type="entry name" value="LysM"/>
    <property type="match status" value="2"/>
</dbReference>
<dbReference type="SUPFAM" id="SSF51261">
    <property type="entry name" value="Duplicated hybrid motif"/>
    <property type="match status" value="1"/>
</dbReference>
<dbReference type="AlphaFoldDB" id="A0A1F7GWK1"/>
<dbReference type="Pfam" id="PF01476">
    <property type="entry name" value="LysM"/>
    <property type="match status" value="2"/>
</dbReference>
<dbReference type="InterPro" id="IPR011055">
    <property type="entry name" value="Dup_hybrid_motif"/>
</dbReference>
<name>A0A1F7GWK1_9BACT</name>
<evidence type="ECO:0000259" key="1">
    <source>
        <dbReference type="PROSITE" id="PS51782"/>
    </source>
</evidence>
<dbReference type="Gene3D" id="3.10.350.10">
    <property type="entry name" value="LysM domain"/>
    <property type="match status" value="2"/>
</dbReference>
<organism evidence="2 3">
    <name type="scientific">Candidatus Roizmanbacteria bacterium RIFCSPHIGHO2_02_FULL_37_24</name>
    <dbReference type="NCBI Taxonomy" id="1802037"/>
    <lineage>
        <taxon>Bacteria</taxon>
        <taxon>Candidatus Roizmaniibacteriota</taxon>
    </lineage>
</organism>
<dbReference type="SUPFAM" id="SSF54106">
    <property type="entry name" value="LysM domain"/>
    <property type="match status" value="2"/>
</dbReference>
<protein>
    <recommendedName>
        <fullName evidence="1">LysM domain-containing protein</fullName>
    </recommendedName>
</protein>
<accession>A0A1F7GWK1</accession>